<organism evidence="1 2">
    <name type="scientific">Trifolium medium</name>
    <dbReference type="NCBI Taxonomy" id="97028"/>
    <lineage>
        <taxon>Eukaryota</taxon>
        <taxon>Viridiplantae</taxon>
        <taxon>Streptophyta</taxon>
        <taxon>Embryophyta</taxon>
        <taxon>Tracheophyta</taxon>
        <taxon>Spermatophyta</taxon>
        <taxon>Magnoliopsida</taxon>
        <taxon>eudicotyledons</taxon>
        <taxon>Gunneridae</taxon>
        <taxon>Pentapetalae</taxon>
        <taxon>rosids</taxon>
        <taxon>fabids</taxon>
        <taxon>Fabales</taxon>
        <taxon>Fabaceae</taxon>
        <taxon>Papilionoideae</taxon>
        <taxon>50 kb inversion clade</taxon>
        <taxon>NPAAA clade</taxon>
        <taxon>Hologalegina</taxon>
        <taxon>IRL clade</taxon>
        <taxon>Trifolieae</taxon>
        <taxon>Trifolium</taxon>
    </lineage>
</organism>
<keyword evidence="2" id="KW-1185">Reference proteome</keyword>
<dbReference type="Proteomes" id="UP000265520">
    <property type="component" value="Unassembled WGS sequence"/>
</dbReference>
<dbReference type="EMBL" id="LXQA011302748">
    <property type="protein sequence ID" value="MCI92493.1"/>
    <property type="molecule type" value="Genomic_DNA"/>
</dbReference>
<proteinExistence type="predicted"/>
<reference evidence="1 2" key="1">
    <citation type="journal article" date="2018" name="Front. Plant Sci.">
        <title>Red Clover (Trifolium pratense) and Zigzag Clover (T. medium) - A Picture of Genomic Similarities and Differences.</title>
        <authorList>
            <person name="Dluhosova J."/>
            <person name="Istvanek J."/>
            <person name="Nedelnik J."/>
            <person name="Repkova J."/>
        </authorList>
    </citation>
    <scope>NUCLEOTIDE SEQUENCE [LARGE SCALE GENOMIC DNA]</scope>
    <source>
        <strain evidence="2">cv. 10/8</strain>
        <tissue evidence="1">Leaf</tissue>
    </source>
</reference>
<sequence length="55" mass="6320">LLHKSPHLPPSYDDCRAVHAISRCFCVAVDERNVSVDDNFCDKLNEIQLRCLCFL</sequence>
<name>A0A392VYF1_9FABA</name>
<comment type="caution">
    <text evidence="1">The sequence shown here is derived from an EMBL/GenBank/DDBJ whole genome shotgun (WGS) entry which is preliminary data.</text>
</comment>
<dbReference type="AlphaFoldDB" id="A0A392VYF1"/>
<evidence type="ECO:0000313" key="2">
    <source>
        <dbReference type="Proteomes" id="UP000265520"/>
    </source>
</evidence>
<evidence type="ECO:0000313" key="1">
    <source>
        <dbReference type="EMBL" id="MCI92493.1"/>
    </source>
</evidence>
<accession>A0A392VYF1</accession>
<feature type="non-terminal residue" evidence="1">
    <location>
        <position position="1"/>
    </location>
</feature>
<protein>
    <submittedName>
        <fullName evidence="1">Uncharacterized protein</fullName>
    </submittedName>
</protein>